<accession>A0A0E0Q9K1</accession>
<proteinExistence type="predicted"/>
<evidence type="ECO:0000313" key="2">
    <source>
        <dbReference type="EnsemblPlants" id="ORUFI07G18470.1"/>
    </source>
</evidence>
<keyword evidence="3" id="KW-1185">Reference proteome</keyword>
<reference evidence="3" key="1">
    <citation type="submission" date="2013-06" db="EMBL/GenBank/DDBJ databases">
        <authorList>
            <person name="Zhao Q."/>
        </authorList>
    </citation>
    <scope>NUCLEOTIDE SEQUENCE</scope>
    <source>
        <strain evidence="3">cv. W1943</strain>
    </source>
</reference>
<protein>
    <submittedName>
        <fullName evidence="2">Uncharacterized protein</fullName>
    </submittedName>
</protein>
<name>A0A0E0Q9K1_ORYRU</name>
<dbReference type="AlphaFoldDB" id="A0A0E0Q9K1"/>
<sequence>MGLNSAVWAKCQPIPEFPTRLVILDLDSADRRLRVHSHRGAAAAAEPWNPGWGGWGGGAAGTRGRGGRRWRPALIRPVAAGKGGAGEVAAC</sequence>
<dbReference type="Gramene" id="ORUFI07G18470.1">
    <property type="protein sequence ID" value="ORUFI07G18470.1"/>
    <property type="gene ID" value="ORUFI07G18470"/>
</dbReference>
<evidence type="ECO:0000313" key="3">
    <source>
        <dbReference type="Proteomes" id="UP000008022"/>
    </source>
</evidence>
<organism evidence="2 3">
    <name type="scientific">Oryza rufipogon</name>
    <name type="common">Brownbeard rice</name>
    <name type="synonym">Asian wild rice</name>
    <dbReference type="NCBI Taxonomy" id="4529"/>
    <lineage>
        <taxon>Eukaryota</taxon>
        <taxon>Viridiplantae</taxon>
        <taxon>Streptophyta</taxon>
        <taxon>Embryophyta</taxon>
        <taxon>Tracheophyta</taxon>
        <taxon>Spermatophyta</taxon>
        <taxon>Magnoliopsida</taxon>
        <taxon>Liliopsida</taxon>
        <taxon>Poales</taxon>
        <taxon>Poaceae</taxon>
        <taxon>BOP clade</taxon>
        <taxon>Oryzoideae</taxon>
        <taxon>Oryzeae</taxon>
        <taxon>Oryzinae</taxon>
        <taxon>Oryza</taxon>
    </lineage>
</organism>
<dbReference type="Proteomes" id="UP000008022">
    <property type="component" value="Unassembled WGS sequence"/>
</dbReference>
<feature type="region of interest" description="Disordered" evidence="1">
    <location>
        <begin position="47"/>
        <end position="68"/>
    </location>
</feature>
<feature type="compositionally biased region" description="Gly residues" evidence="1">
    <location>
        <begin position="51"/>
        <end position="64"/>
    </location>
</feature>
<reference evidence="2" key="2">
    <citation type="submission" date="2015-06" db="UniProtKB">
        <authorList>
            <consortium name="EnsemblPlants"/>
        </authorList>
    </citation>
    <scope>IDENTIFICATION</scope>
</reference>
<dbReference type="HOGENOM" id="CLU_2430901_0_0_1"/>
<evidence type="ECO:0000256" key="1">
    <source>
        <dbReference type="SAM" id="MobiDB-lite"/>
    </source>
</evidence>
<dbReference type="EnsemblPlants" id="ORUFI07G18470.1">
    <property type="protein sequence ID" value="ORUFI07G18470.1"/>
    <property type="gene ID" value="ORUFI07G18470"/>
</dbReference>